<evidence type="ECO:0000256" key="8">
    <source>
        <dbReference type="SAM" id="Phobius"/>
    </source>
</evidence>
<evidence type="ECO:0000256" key="7">
    <source>
        <dbReference type="ARBA" id="ARBA00023170"/>
    </source>
</evidence>
<feature type="transmembrane region" description="Helical" evidence="8">
    <location>
        <begin position="408"/>
        <end position="433"/>
    </location>
</feature>
<dbReference type="OMA" id="DEPICEQ"/>
<feature type="transmembrane region" description="Helical" evidence="8">
    <location>
        <begin position="135"/>
        <end position="155"/>
    </location>
</feature>
<proteinExistence type="predicted"/>
<reference evidence="10" key="1">
    <citation type="submission" date="2011-05" db="EMBL/GenBank/DDBJ databases">
        <authorList>
            <person name="Richards S.R."/>
            <person name="Qu J."/>
            <person name="Jiang H."/>
            <person name="Jhangiani S.N."/>
            <person name="Agravi P."/>
            <person name="Goodspeed R."/>
            <person name="Gross S."/>
            <person name="Mandapat C."/>
            <person name="Jackson L."/>
            <person name="Mathew T."/>
            <person name="Pu L."/>
            <person name="Thornton R."/>
            <person name="Saada N."/>
            <person name="Wilczek-Boney K.B."/>
            <person name="Lee S."/>
            <person name="Kovar C."/>
            <person name="Wu Y."/>
            <person name="Scherer S.E."/>
            <person name="Worley K.C."/>
            <person name="Muzny D.M."/>
            <person name="Gibbs R."/>
        </authorList>
    </citation>
    <scope>NUCLEOTIDE SEQUENCE</scope>
    <source>
        <strain evidence="10">Brora</strain>
    </source>
</reference>
<dbReference type="Proteomes" id="UP000014500">
    <property type="component" value="Unassembled WGS sequence"/>
</dbReference>
<feature type="transmembrane region" description="Helical" evidence="8">
    <location>
        <begin position="205"/>
        <end position="226"/>
    </location>
</feature>
<keyword evidence="10" id="KW-1185">Reference proteome</keyword>
<dbReference type="STRING" id="126957.T1IMT4"/>
<dbReference type="PhylomeDB" id="T1IMT4"/>
<dbReference type="GO" id="GO:0034632">
    <property type="term" value="F:retinol transmembrane transporter activity"/>
    <property type="evidence" value="ECO:0007669"/>
    <property type="project" value="InterPro"/>
</dbReference>
<feature type="transmembrane region" description="Helical" evidence="8">
    <location>
        <begin position="360"/>
        <end position="388"/>
    </location>
</feature>
<comment type="subcellular location">
    <subcellularLocation>
        <location evidence="1">Cell membrane</location>
        <topology evidence="1">Multi-pass membrane protein</topology>
    </subcellularLocation>
</comment>
<dbReference type="EMBL" id="JH431094">
    <property type="status" value="NOT_ANNOTATED_CDS"/>
    <property type="molecule type" value="Genomic_DNA"/>
</dbReference>
<dbReference type="eggNOG" id="ENOG502S1WD">
    <property type="taxonomic scope" value="Eukaryota"/>
</dbReference>
<keyword evidence="5 8" id="KW-1133">Transmembrane helix</keyword>
<dbReference type="PANTHER" id="PTHR21444:SF15">
    <property type="entry name" value="RECEPTOR FOR RETINOL UPTAKE STRA6"/>
    <property type="match status" value="1"/>
</dbReference>
<dbReference type="HOGENOM" id="CLU_541127_0_0_1"/>
<dbReference type="InterPro" id="IPR026612">
    <property type="entry name" value="STRA6-like"/>
</dbReference>
<protein>
    <submittedName>
        <fullName evidence="9">Uncharacterized protein</fullName>
    </submittedName>
</protein>
<feature type="transmembrane region" description="Helical" evidence="8">
    <location>
        <begin position="316"/>
        <end position="339"/>
    </location>
</feature>
<dbReference type="GO" id="GO:0005886">
    <property type="term" value="C:plasma membrane"/>
    <property type="evidence" value="ECO:0007669"/>
    <property type="project" value="UniProtKB-SubCell"/>
</dbReference>
<keyword evidence="6 8" id="KW-0472">Membrane</keyword>
<accession>T1IMT4</accession>
<evidence type="ECO:0000313" key="9">
    <source>
        <dbReference type="EnsemblMetazoa" id="SMAR002298-PA"/>
    </source>
</evidence>
<keyword evidence="2" id="KW-0813">Transport</keyword>
<evidence type="ECO:0000256" key="3">
    <source>
        <dbReference type="ARBA" id="ARBA00022475"/>
    </source>
</evidence>
<evidence type="ECO:0000256" key="2">
    <source>
        <dbReference type="ARBA" id="ARBA00022448"/>
    </source>
</evidence>
<feature type="transmembrane region" description="Helical" evidence="8">
    <location>
        <begin position="23"/>
        <end position="40"/>
    </location>
</feature>
<dbReference type="Pfam" id="PF14752">
    <property type="entry name" value="RBP_receptor"/>
    <property type="match status" value="1"/>
</dbReference>
<evidence type="ECO:0000256" key="1">
    <source>
        <dbReference type="ARBA" id="ARBA00004651"/>
    </source>
</evidence>
<evidence type="ECO:0000256" key="6">
    <source>
        <dbReference type="ARBA" id="ARBA00023136"/>
    </source>
</evidence>
<dbReference type="GO" id="GO:0071939">
    <property type="term" value="P:vitamin A import into cell"/>
    <property type="evidence" value="ECO:0007669"/>
    <property type="project" value="TreeGrafter"/>
</dbReference>
<name>T1IMT4_STRMM</name>
<keyword evidence="4 8" id="KW-0812">Transmembrane</keyword>
<feature type="transmembrane region" description="Helical" evidence="8">
    <location>
        <begin position="69"/>
        <end position="88"/>
    </location>
</feature>
<evidence type="ECO:0000256" key="4">
    <source>
        <dbReference type="ARBA" id="ARBA00022692"/>
    </source>
</evidence>
<dbReference type="AlphaFoldDB" id="T1IMT4"/>
<reference evidence="9" key="2">
    <citation type="submission" date="2015-02" db="UniProtKB">
        <authorList>
            <consortium name="EnsemblMetazoa"/>
        </authorList>
    </citation>
    <scope>IDENTIFICATION</scope>
</reference>
<feature type="transmembrane region" description="Helical" evidence="8">
    <location>
        <begin position="276"/>
        <end position="304"/>
    </location>
</feature>
<keyword evidence="3" id="KW-1003">Cell membrane</keyword>
<evidence type="ECO:0000313" key="10">
    <source>
        <dbReference type="Proteomes" id="UP000014500"/>
    </source>
</evidence>
<keyword evidence="7" id="KW-0675">Receptor</keyword>
<organism evidence="9 10">
    <name type="scientific">Strigamia maritima</name>
    <name type="common">European centipede</name>
    <name type="synonym">Geophilus maritimus</name>
    <dbReference type="NCBI Taxonomy" id="126957"/>
    <lineage>
        <taxon>Eukaryota</taxon>
        <taxon>Metazoa</taxon>
        <taxon>Ecdysozoa</taxon>
        <taxon>Arthropoda</taxon>
        <taxon>Myriapoda</taxon>
        <taxon>Chilopoda</taxon>
        <taxon>Pleurostigmophora</taxon>
        <taxon>Geophilomorpha</taxon>
        <taxon>Linotaeniidae</taxon>
        <taxon>Strigamia</taxon>
    </lineage>
</organism>
<dbReference type="EnsemblMetazoa" id="SMAR002298-RA">
    <property type="protein sequence ID" value="SMAR002298-PA"/>
    <property type="gene ID" value="SMAR002298"/>
</dbReference>
<feature type="transmembrane region" description="Helical" evidence="8">
    <location>
        <begin position="108"/>
        <end position="128"/>
    </location>
</feature>
<evidence type="ECO:0000256" key="5">
    <source>
        <dbReference type="ARBA" id="ARBA00022989"/>
    </source>
</evidence>
<sequence length="504" mass="58632">MDGSYDEPICEQYWSSTFPNEALVFKFIAGFILCVILLFITKTKNVQCCCGCWGTPVSVKFLEDKDNRLMIITIFTIASKNIFELLIIDLNSDTPEEETEKFGPYERQFIKLASVQAFGVAFLPLLVASTTSGQIFHFIIGLFYTSLMIIYEIAINFPLCDPLLKTPVIIIYIAKWIFKIKPERLDKILKKTISWSEMINLQVDLVYGCFLTSITLALLIILVTVLHMMKSYRKNVLDMSRQLKNKYVLNLKEINLSNVNIIVNALQFSGYQTAHIIWGFIIHLLVLFLVSFIIGEIIIVPLTISFVDFFLALLDYFGPILMVILLTLIIQWMLVRFFFIQDKGKVLALDNRRNFYNLMYFMYFYNLLTGILTCFIRILKSIVFSVLTVPRLDQSIFPSTYERFDSGFKAYSCLLKMEALQSNSIVVVFVAIVNKKIKAKKQMESQKPSSTGSYILQQKLIRDYNRRQRKLIAIHRWFLAWTLIHNEALVYERVKKFKQVRIKY</sequence>
<dbReference type="GO" id="GO:0038023">
    <property type="term" value="F:signaling receptor activity"/>
    <property type="evidence" value="ECO:0007669"/>
    <property type="project" value="InterPro"/>
</dbReference>
<dbReference type="PANTHER" id="PTHR21444">
    <property type="entry name" value="COILED-COIL DOMAIN-CONTAINING PROTEIN 180"/>
    <property type="match status" value="1"/>
</dbReference>